<dbReference type="RefSeq" id="WP_143736511.1">
    <property type="nucleotide sequence ID" value="NZ_FWXS01000009.1"/>
</dbReference>
<dbReference type="STRING" id="1434700.SAMN06296427_10920"/>
<name>A0A1W2C7H2_9FLAO</name>
<organism evidence="1 2">
    <name type="scientific">Moheibacter sediminis</name>
    <dbReference type="NCBI Taxonomy" id="1434700"/>
    <lineage>
        <taxon>Bacteria</taxon>
        <taxon>Pseudomonadati</taxon>
        <taxon>Bacteroidota</taxon>
        <taxon>Flavobacteriia</taxon>
        <taxon>Flavobacteriales</taxon>
        <taxon>Weeksellaceae</taxon>
        <taxon>Moheibacter</taxon>
    </lineage>
</organism>
<proteinExistence type="predicted"/>
<keyword evidence="2" id="KW-1185">Reference proteome</keyword>
<accession>A0A1W2C7H2</accession>
<dbReference type="AlphaFoldDB" id="A0A1W2C7H2"/>
<evidence type="ECO:0000313" key="2">
    <source>
        <dbReference type="Proteomes" id="UP000192393"/>
    </source>
</evidence>
<gene>
    <name evidence="1" type="ORF">SAMN06296427_10920</name>
</gene>
<sequence length="170" mass="19061">MSCNLEPKTPVVKPSEFDQKAYAVQIKIERDSIKNLYKDSKSVKKSVSDSTKTIVQNQPKFKITTDTIQVKIQNGKAKIDTAKTAGQRFVFVLNSDTANKLSLKITPKDTVANLRINQIIDSKNNSDGPFGRELEYAIKEKGIHKIIISESQMAGKPWAGAFTFEVKLKW</sequence>
<reference evidence="1 2" key="1">
    <citation type="submission" date="2017-04" db="EMBL/GenBank/DDBJ databases">
        <authorList>
            <person name="Afonso C.L."/>
            <person name="Miller P.J."/>
            <person name="Scott M.A."/>
            <person name="Spackman E."/>
            <person name="Goraichik I."/>
            <person name="Dimitrov K.M."/>
            <person name="Suarez D.L."/>
            <person name="Swayne D.E."/>
        </authorList>
    </citation>
    <scope>NUCLEOTIDE SEQUENCE [LARGE SCALE GENOMIC DNA]</scope>
    <source>
        <strain evidence="1 2">CGMCC 1.12708</strain>
    </source>
</reference>
<evidence type="ECO:0000313" key="1">
    <source>
        <dbReference type="EMBL" id="SMC81103.1"/>
    </source>
</evidence>
<protein>
    <submittedName>
        <fullName evidence="1">Uncharacterized protein</fullName>
    </submittedName>
</protein>
<dbReference type="EMBL" id="FWXS01000009">
    <property type="protein sequence ID" value="SMC81103.1"/>
    <property type="molecule type" value="Genomic_DNA"/>
</dbReference>
<dbReference type="Proteomes" id="UP000192393">
    <property type="component" value="Unassembled WGS sequence"/>
</dbReference>
<dbReference type="OrthoDB" id="1255149at2"/>